<dbReference type="EMBL" id="JAWHQM010000003">
    <property type="protein sequence ID" value="KAK5626046.1"/>
    <property type="molecule type" value="Genomic_DNA"/>
</dbReference>
<proteinExistence type="predicted"/>
<evidence type="ECO:0000256" key="1">
    <source>
        <dbReference type="SAM" id="MobiDB-lite"/>
    </source>
</evidence>
<evidence type="ECO:0000313" key="2">
    <source>
        <dbReference type="EMBL" id="KAK5626046.1"/>
    </source>
</evidence>
<gene>
    <name evidence="2" type="ORF">RRF57_001762</name>
</gene>
<accession>A0AAN7Z6F3</accession>
<dbReference type="Proteomes" id="UP001305414">
    <property type="component" value="Unassembled WGS sequence"/>
</dbReference>
<evidence type="ECO:0000313" key="3">
    <source>
        <dbReference type="Proteomes" id="UP001305414"/>
    </source>
</evidence>
<sequence length="267" mass="31863">MASFCHRNNMDHFKVMDLECFGSTHPPFDEEVRIPRHEAAQAIQRRHLLRNNPNNYAETKEAEEPAGDCDSARKAFEERRAPAWLYEPLPLSTKHQDCYYSDENRWNWYYKDENRDVQYTRDIAATQFVYDESTIDIFNPWINLPHREAKFRELEPLFEEDGGSETPRSKVTSSSWCHMKLPTKSKLSKSPWFSKAKNIWKSIMDYYANYVTLHQYKYSSVPRRCPSPPTERPHHGRRCNPYQRGRERNRGSNYMISTRRVRVGTRW</sequence>
<organism evidence="2 3">
    <name type="scientific">Xylaria bambusicola</name>
    <dbReference type="NCBI Taxonomy" id="326684"/>
    <lineage>
        <taxon>Eukaryota</taxon>
        <taxon>Fungi</taxon>
        <taxon>Dikarya</taxon>
        <taxon>Ascomycota</taxon>
        <taxon>Pezizomycotina</taxon>
        <taxon>Sordariomycetes</taxon>
        <taxon>Xylariomycetidae</taxon>
        <taxon>Xylariales</taxon>
        <taxon>Xylariaceae</taxon>
        <taxon>Xylaria</taxon>
    </lineage>
</organism>
<name>A0AAN7Z6F3_9PEZI</name>
<keyword evidence="3" id="KW-1185">Reference proteome</keyword>
<feature type="region of interest" description="Disordered" evidence="1">
    <location>
        <begin position="222"/>
        <end position="249"/>
    </location>
</feature>
<comment type="caution">
    <text evidence="2">The sequence shown here is derived from an EMBL/GenBank/DDBJ whole genome shotgun (WGS) entry which is preliminary data.</text>
</comment>
<dbReference type="AlphaFoldDB" id="A0AAN7Z6F3"/>
<reference evidence="2 3" key="1">
    <citation type="submission" date="2023-10" db="EMBL/GenBank/DDBJ databases">
        <title>Draft genome sequence of Xylaria bambusicola isolate GMP-LS, the root and basal stem rot pathogen of sugarcane in Indonesia.</title>
        <authorList>
            <person name="Selvaraj P."/>
            <person name="Muralishankar V."/>
            <person name="Muruganantham S."/>
            <person name="Sp S."/>
            <person name="Haryani S."/>
            <person name="Lau K.J.X."/>
            <person name="Naqvi N.I."/>
        </authorList>
    </citation>
    <scope>NUCLEOTIDE SEQUENCE [LARGE SCALE GENOMIC DNA]</scope>
    <source>
        <strain evidence="2">GMP-LS</strain>
    </source>
</reference>
<protein>
    <submittedName>
        <fullName evidence="2">Uncharacterized protein</fullName>
    </submittedName>
</protein>